<evidence type="ECO:0000256" key="1">
    <source>
        <dbReference type="ARBA" id="ARBA00022842"/>
    </source>
</evidence>
<dbReference type="RefSeq" id="WP_070705955.1">
    <property type="nucleotide sequence ID" value="NZ_JBHLVH010000012.1"/>
</dbReference>
<dbReference type="InterPro" id="IPR029060">
    <property type="entry name" value="PIN-like_dom_sf"/>
</dbReference>
<organism evidence="2 3">
    <name type="scientific">Kytococcus schroeteri</name>
    <dbReference type="NCBI Taxonomy" id="138300"/>
    <lineage>
        <taxon>Bacteria</taxon>
        <taxon>Bacillati</taxon>
        <taxon>Actinomycetota</taxon>
        <taxon>Actinomycetes</taxon>
        <taxon>Micrococcales</taxon>
        <taxon>Kytococcaceae</taxon>
        <taxon>Kytococcus</taxon>
    </lineage>
</organism>
<comment type="caution">
    <text evidence="2">The sequence shown here is derived from an EMBL/GenBank/DDBJ whole genome shotgun (WGS) entry which is preliminary data.</text>
</comment>
<reference evidence="2 3" key="1">
    <citation type="submission" date="2017-12" db="EMBL/GenBank/DDBJ databases">
        <title>Phylogenetic diversity of female urinary microbiome.</title>
        <authorList>
            <person name="Thomas-White K."/>
            <person name="Wolfe A.J."/>
        </authorList>
    </citation>
    <scope>NUCLEOTIDE SEQUENCE [LARGE SCALE GENOMIC DNA]</scope>
    <source>
        <strain evidence="2 3">UMB1298</strain>
    </source>
</reference>
<name>A0A2I1PAH0_9MICO</name>
<dbReference type="PANTHER" id="PTHR35901:SF1">
    <property type="entry name" value="EXONUCLEASE VAPC9"/>
    <property type="match status" value="1"/>
</dbReference>
<evidence type="ECO:0000313" key="3">
    <source>
        <dbReference type="Proteomes" id="UP000234206"/>
    </source>
</evidence>
<dbReference type="InterPro" id="IPR044153">
    <property type="entry name" value="PIN_Pae0151-like"/>
</dbReference>
<dbReference type="Proteomes" id="UP000234206">
    <property type="component" value="Unassembled WGS sequence"/>
</dbReference>
<dbReference type="InterPro" id="IPR051619">
    <property type="entry name" value="TypeII_TA_RNase_PINc/VapC"/>
</dbReference>
<sequence length="127" mass="13397">MTVLDASAAVNVLLGRTTEPDLSGLVVRGVTAPHHIDVEITSALRGQVLGGKLAEGVALNRLGAFLAWPVERVPLRGLAPRIWELRHAMSAYDAAYVALAEITGQPLVTCDAKLLSGGHRAEVRVVA</sequence>
<keyword evidence="1" id="KW-0460">Magnesium</keyword>
<dbReference type="PANTHER" id="PTHR35901">
    <property type="entry name" value="RIBONUCLEASE VAPC3"/>
    <property type="match status" value="1"/>
</dbReference>
<keyword evidence="3" id="KW-1185">Reference proteome</keyword>
<dbReference type="AlphaFoldDB" id="A0A2I1PAH0"/>
<dbReference type="CDD" id="cd09873">
    <property type="entry name" value="PIN_Pae0151-like"/>
    <property type="match status" value="1"/>
</dbReference>
<dbReference type="Gene3D" id="3.40.50.1010">
    <property type="entry name" value="5'-nuclease"/>
    <property type="match status" value="1"/>
</dbReference>
<accession>A0A2I1PAH0</accession>
<evidence type="ECO:0000313" key="2">
    <source>
        <dbReference type="EMBL" id="PKZ41622.1"/>
    </source>
</evidence>
<gene>
    <name evidence="2" type="ORF">CYJ76_07020</name>
</gene>
<dbReference type="EMBL" id="PKIZ01000011">
    <property type="protein sequence ID" value="PKZ41622.1"/>
    <property type="molecule type" value="Genomic_DNA"/>
</dbReference>
<protein>
    <submittedName>
        <fullName evidence="2">VapC toxin family PIN domain ribonuclease</fullName>
    </submittedName>
</protein>
<proteinExistence type="predicted"/>
<dbReference type="OrthoDB" id="4377304at2"/>
<dbReference type="SUPFAM" id="SSF88723">
    <property type="entry name" value="PIN domain-like"/>
    <property type="match status" value="1"/>
</dbReference>